<organism evidence="1 2">
    <name type="scientific">Olivibacter domesticus</name>
    <name type="common">Pseudosphingobacterium domesticum</name>
    <dbReference type="NCBI Taxonomy" id="407022"/>
    <lineage>
        <taxon>Bacteria</taxon>
        <taxon>Pseudomonadati</taxon>
        <taxon>Bacteroidota</taxon>
        <taxon>Sphingobacteriia</taxon>
        <taxon>Sphingobacteriales</taxon>
        <taxon>Sphingobacteriaceae</taxon>
        <taxon>Olivibacter</taxon>
    </lineage>
</organism>
<evidence type="ECO:0000313" key="1">
    <source>
        <dbReference type="EMBL" id="SEK39448.1"/>
    </source>
</evidence>
<dbReference type="STRING" id="407022.SAMN05661044_00137"/>
<protein>
    <submittedName>
        <fullName evidence="1">Uncharacterized protein</fullName>
    </submittedName>
</protein>
<dbReference type="Proteomes" id="UP000199421">
    <property type="component" value="Unassembled WGS sequence"/>
</dbReference>
<name>A0A1H7GMU1_OLID1</name>
<dbReference type="AlphaFoldDB" id="A0A1H7GMU1"/>
<dbReference type="RefSeq" id="WP_093316662.1">
    <property type="nucleotide sequence ID" value="NZ_FOAF01000001.1"/>
</dbReference>
<gene>
    <name evidence="1" type="ORF">SAMN05661044_00137</name>
</gene>
<dbReference type="EMBL" id="FOAF01000001">
    <property type="protein sequence ID" value="SEK39448.1"/>
    <property type="molecule type" value="Genomic_DNA"/>
</dbReference>
<keyword evidence="2" id="KW-1185">Reference proteome</keyword>
<proteinExistence type="predicted"/>
<reference evidence="2" key="1">
    <citation type="submission" date="2016-10" db="EMBL/GenBank/DDBJ databases">
        <authorList>
            <person name="Varghese N."/>
            <person name="Submissions S."/>
        </authorList>
    </citation>
    <scope>NUCLEOTIDE SEQUENCE [LARGE SCALE GENOMIC DNA]</scope>
    <source>
        <strain evidence="2">DSM 18733</strain>
    </source>
</reference>
<accession>A0A1H7GMU1</accession>
<sequence>MSGSSNNYSPSFKNTKEVSCEVFSFKTKIASPNPDVLAKCVIGDELILVFNDSNAFLLYTNDEEYAGGIVSSYRDKLLSCINEGFVYKATILKIEGANCEIRILAK</sequence>
<evidence type="ECO:0000313" key="2">
    <source>
        <dbReference type="Proteomes" id="UP000199421"/>
    </source>
</evidence>